<accession>A0AC34G833</accession>
<sequence length="301" mass="33782">MSTNSEEKILAALKNASEGIPSNQLKEFCNDEPVDKVINKLLGSRTVEMVSADAGGGFLLRLTKGTQLTDLTAEEQLVFSLIEESNTKGIWIKEIRDRSGLPETQMKRVLKNLEKKKLVKAIKAVGTTRKCYMLYNIEADESVSGGVFYSNQEVDSSFVQTLMDVSVVFLQKRHQKAFEKNAKKIDALKESCAHVSEVAEFIKSKNICTVAVNEADIDYILDLAWKHNRIYKTDTQGYYRYRPSKAGADGTTYAICNFCPVRSECHVGHKISPETCIYLTSVKNADPEETNIDDLDYDSDY</sequence>
<reference evidence="2" key="1">
    <citation type="submission" date="2022-11" db="UniProtKB">
        <authorList>
            <consortium name="WormBaseParasite"/>
        </authorList>
    </citation>
    <scope>IDENTIFICATION</scope>
</reference>
<organism evidence="1 2">
    <name type="scientific">Panagrolaimus sp. ES5</name>
    <dbReference type="NCBI Taxonomy" id="591445"/>
    <lineage>
        <taxon>Eukaryota</taxon>
        <taxon>Metazoa</taxon>
        <taxon>Ecdysozoa</taxon>
        <taxon>Nematoda</taxon>
        <taxon>Chromadorea</taxon>
        <taxon>Rhabditida</taxon>
        <taxon>Tylenchina</taxon>
        <taxon>Panagrolaimomorpha</taxon>
        <taxon>Panagrolaimoidea</taxon>
        <taxon>Panagrolaimidae</taxon>
        <taxon>Panagrolaimus</taxon>
    </lineage>
</organism>
<dbReference type="Proteomes" id="UP000887579">
    <property type="component" value="Unplaced"/>
</dbReference>
<dbReference type="WBParaSite" id="ES5_v2.g25806.t1">
    <property type="protein sequence ID" value="ES5_v2.g25806.t1"/>
    <property type="gene ID" value="ES5_v2.g25806"/>
</dbReference>
<evidence type="ECO:0000313" key="1">
    <source>
        <dbReference type="Proteomes" id="UP000887579"/>
    </source>
</evidence>
<protein>
    <submittedName>
        <fullName evidence="2">DNA-directed RNA polymerase III subunit RPC6</fullName>
    </submittedName>
</protein>
<name>A0AC34G833_9BILA</name>
<evidence type="ECO:0000313" key="2">
    <source>
        <dbReference type="WBParaSite" id="ES5_v2.g25806.t1"/>
    </source>
</evidence>
<proteinExistence type="predicted"/>